<organism evidence="2 3">
    <name type="scientific">Polarella glacialis</name>
    <name type="common">Dinoflagellate</name>
    <dbReference type="NCBI Taxonomy" id="89957"/>
    <lineage>
        <taxon>Eukaryota</taxon>
        <taxon>Sar</taxon>
        <taxon>Alveolata</taxon>
        <taxon>Dinophyceae</taxon>
        <taxon>Suessiales</taxon>
        <taxon>Suessiaceae</taxon>
        <taxon>Polarella</taxon>
    </lineage>
</organism>
<dbReference type="EMBL" id="CAJNNV010027842">
    <property type="protein sequence ID" value="CAE8621920.1"/>
    <property type="molecule type" value="Genomic_DNA"/>
</dbReference>
<dbReference type="AlphaFoldDB" id="A0A813GGB4"/>
<evidence type="ECO:0000313" key="2">
    <source>
        <dbReference type="EMBL" id="CAE8621920.1"/>
    </source>
</evidence>
<feature type="region of interest" description="Disordered" evidence="1">
    <location>
        <begin position="1"/>
        <end position="43"/>
    </location>
</feature>
<evidence type="ECO:0000313" key="3">
    <source>
        <dbReference type="Proteomes" id="UP000654075"/>
    </source>
</evidence>
<protein>
    <submittedName>
        <fullName evidence="2">Uncharacterized protein</fullName>
    </submittedName>
</protein>
<evidence type="ECO:0000256" key="1">
    <source>
        <dbReference type="SAM" id="MobiDB-lite"/>
    </source>
</evidence>
<proteinExistence type="predicted"/>
<reference evidence="2" key="1">
    <citation type="submission" date="2021-02" db="EMBL/GenBank/DDBJ databases">
        <authorList>
            <person name="Dougan E. K."/>
            <person name="Rhodes N."/>
            <person name="Thang M."/>
            <person name="Chan C."/>
        </authorList>
    </citation>
    <scope>NUCLEOTIDE SEQUENCE</scope>
</reference>
<keyword evidence="3" id="KW-1185">Reference proteome</keyword>
<sequence>MQAWAGTPQADARPRAKGKGKGKTTFSTLEPPGKKRRIDGHNREQARDIVGLAKATAELSLQTARNSRIHSGMALTTVLVPESPSISAAMAVEPNPQPLLTDLQRWA</sequence>
<gene>
    <name evidence="2" type="ORF">PGLA1383_LOCUS39444</name>
</gene>
<comment type="caution">
    <text evidence="2">The sequence shown here is derived from an EMBL/GenBank/DDBJ whole genome shotgun (WGS) entry which is preliminary data.</text>
</comment>
<accession>A0A813GGB4</accession>
<dbReference type="Proteomes" id="UP000654075">
    <property type="component" value="Unassembled WGS sequence"/>
</dbReference>
<name>A0A813GGB4_POLGL</name>